<proteinExistence type="predicted"/>
<sequence length="217" mass="25811">MKTILRASFLFFLLNSCAPKKEMNKNIEFIITDKSIADNSFINLKISNKTASNYYLPIINLFENKELEFILPFEEKNFFCIYKVFTNNTTKEFNWYTKNCFAEHVIDTEMEKVDELWKQKKVAITSKDLILLKSGESIKIKVRMNLYIKISKYCNWELENYRNEKGLHIGINYPKKEKELATKFLNLKTLYSLKQMGYELYDKEINSNKVPLILEKE</sequence>
<protein>
    <recommendedName>
        <fullName evidence="3">Lipoprotein</fullName>
    </recommendedName>
</protein>
<evidence type="ECO:0000313" key="1">
    <source>
        <dbReference type="EMBL" id="GGF25593.1"/>
    </source>
</evidence>
<dbReference type="RefSeq" id="WP_163396077.1">
    <property type="nucleotide sequence ID" value="NZ_BMKP01000010.1"/>
</dbReference>
<name>A0ABQ1UUR3_9FLAO</name>
<organism evidence="1 2">
    <name type="scientific">Flavobacterium limi</name>
    <dbReference type="NCBI Taxonomy" id="2045105"/>
    <lineage>
        <taxon>Bacteria</taxon>
        <taxon>Pseudomonadati</taxon>
        <taxon>Bacteroidota</taxon>
        <taxon>Flavobacteriia</taxon>
        <taxon>Flavobacteriales</taxon>
        <taxon>Flavobacteriaceae</taxon>
        <taxon>Flavobacterium</taxon>
    </lineage>
</organism>
<evidence type="ECO:0008006" key="3">
    <source>
        <dbReference type="Google" id="ProtNLM"/>
    </source>
</evidence>
<evidence type="ECO:0000313" key="2">
    <source>
        <dbReference type="Proteomes" id="UP000655016"/>
    </source>
</evidence>
<keyword evidence="2" id="KW-1185">Reference proteome</keyword>
<accession>A0ABQ1UUR3</accession>
<dbReference type="EMBL" id="BMKP01000010">
    <property type="protein sequence ID" value="GGF25593.1"/>
    <property type="molecule type" value="Genomic_DNA"/>
</dbReference>
<dbReference type="Proteomes" id="UP000655016">
    <property type="component" value="Unassembled WGS sequence"/>
</dbReference>
<comment type="caution">
    <text evidence="1">The sequence shown here is derived from an EMBL/GenBank/DDBJ whole genome shotgun (WGS) entry which is preliminary data.</text>
</comment>
<gene>
    <name evidence="1" type="ORF">GCM10011518_38660</name>
</gene>
<reference evidence="2" key="1">
    <citation type="journal article" date="2019" name="Int. J. Syst. Evol. Microbiol.">
        <title>The Global Catalogue of Microorganisms (GCM) 10K type strain sequencing project: providing services to taxonomists for standard genome sequencing and annotation.</title>
        <authorList>
            <consortium name="The Broad Institute Genomics Platform"/>
            <consortium name="The Broad Institute Genome Sequencing Center for Infectious Disease"/>
            <person name="Wu L."/>
            <person name="Ma J."/>
        </authorList>
    </citation>
    <scope>NUCLEOTIDE SEQUENCE [LARGE SCALE GENOMIC DNA]</scope>
    <source>
        <strain evidence="2">CGMCC 1.16060</strain>
    </source>
</reference>